<proteinExistence type="predicted"/>
<evidence type="ECO:0000313" key="2">
    <source>
        <dbReference type="EMBL" id="PSL16049.1"/>
    </source>
</evidence>
<reference evidence="2 3" key="1">
    <citation type="submission" date="2018-03" db="EMBL/GenBank/DDBJ databases">
        <title>Genomic Encyclopedia of Archaeal and Bacterial Type Strains, Phase II (KMG-II): from individual species to whole genera.</title>
        <authorList>
            <person name="Goeker M."/>
        </authorList>
    </citation>
    <scope>NUCLEOTIDE SEQUENCE [LARGE SCALE GENOMIC DNA]</scope>
    <source>
        <strain evidence="2 3">DSM 100673</strain>
    </source>
</reference>
<dbReference type="SUPFAM" id="SSF52540">
    <property type="entry name" value="P-loop containing nucleoside triphosphate hydrolases"/>
    <property type="match status" value="1"/>
</dbReference>
<accession>A0A2P8F2W0</accession>
<organism evidence="2 3">
    <name type="scientific">Shimia abyssi</name>
    <dbReference type="NCBI Taxonomy" id="1662395"/>
    <lineage>
        <taxon>Bacteria</taxon>
        <taxon>Pseudomonadati</taxon>
        <taxon>Pseudomonadota</taxon>
        <taxon>Alphaproteobacteria</taxon>
        <taxon>Rhodobacterales</taxon>
        <taxon>Roseobacteraceae</taxon>
    </lineage>
</organism>
<dbReference type="PANTHER" id="PTHR37291">
    <property type="entry name" value="5-METHYLCYTOSINE-SPECIFIC RESTRICTION ENZYME B"/>
    <property type="match status" value="1"/>
</dbReference>
<dbReference type="EMBL" id="PYGJ01000023">
    <property type="protein sequence ID" value="PSL16049.1"/>
    <property type="molecule type" value="Genomic_DNA"/>
</dbReference>
<comment type="caution">
    <text evidence="2">The sequence shown here is derived from an EMBL/GenBank/DDBJ whole genome shotgun (WGS) entry which is preliminary data.</text>
</comment>
<dbReference type="Gene3D" id="3.40.50.300">
    <property type="entry name" value="P-loop containing nucleotide triphosphate hydrolases"/>
    <property type="match status" value="1"/>
</dbReference>
<sequence length="1353" mass="152815">MSRFNPHENAPPIHAAAETWRDRCFLNDGSLFTEETDLWSLEVFDELYKDYSLNLDEGEGDFYEKLEMQLAAGSAKCKRLMAEVMWLVLLFSVNTRPPKKREVIERIWSWSETPFPDDHPLLSDDVISGLSSTGTAYNTHRWRELVYVIAVMRDFKSRDNVGRRNLLSDPWVFAEWLHEIPKNGNRQLRHILTHLMFPDVFERITSGRDKRAIISAYTGETEKELLAIPLVERDKKLLKIREAQEAEFGLEFDFYMEEFQGFWSKGGPVSECRSGVDWRPIDLQIKMIEMDRNGVSQNRRDVIKTLKTSLLFPSTEFSSTKKMGALEAPDGEAICLEYTPSQPNLWVGETYVDGLRAAGYALEEKPAVEGDREGRHSALSSKGFRGRTAWKVAELTGEALAKVLATMGVMPAMTLSDQAVDRWVAVLQDEFEGFAHFEPRHDGFDETETDYKHEFADRLRKTLDACREPEDFAEAYSTAQETFNLIDWRVLDHLRTHPNHVKFGEVIGGFATSEAPDFPEFVADMISVWRSDHKGSPDPARQIGEAIAMVLHPKNAIYFRRTVLDDLYNEAVGQLFPRSEDPVEEYAEELRFGRAVFQAFKERGLAPRNLMDVQSALWVVHNHASETPTARVSRETVEAAMDAYDAYKTSGKHGDLFDAFGDPRDYWVRSTRERPNQVYPTKPIIGFIRNKTVFNGGWGQKSDAAAQLHNAGFIIVDSDNEPVEPPERYSHLINDADRIRLCALNYYIALARERGHAFVQIQAGTLGRDLFLVNATANVCQALRGKKFQDLAAVSPPTQKGPRDSTTTTFTFDLSGSEMPIQPVSDTAQPTGPLNTILFGPPGTGKTFETAERAVRICDGEVPTHPDPAEARKLVMARYKALEEAHRIAFVTFHQSYGYEEFVEGLRPETQPDEDEAQSASGFRLVPVDGVLKRIAQRARQQAYVQSEDCDFSGRKVFKVSIGESWDSGKDDIREECFNYDFLAIGYGGEIDWSDDIYASPREILSRLQQEAGKEDATGHDATVKAIRRLRNDMSKGDIVIASKGNKKARAIGIVTGGYRFEDGDDVEYRQRREVDWRWVAKEGDEIDVDEIYGKSFAMGTLYRLVDDLIIWRALGSYLAPQIEAVDAPKRPYVLIIDEINRANISKVMGEMITLLEEDKREGMENALSVVLPHSKKPFTLPSNLHILGTMNTADRSIALLDTALRRRFRFEGVDPDPSVLSPVDGIDLPRVLATINARLEYLIGPDHLIGHAWMMGAETLADLDWIMATKLIPLMREYFHEDLGRVRAVLGGGNAFLEQTKLPVPPGLDSMYHEPRFRYLDRYYITGAYGQAAYDELLNGAGQQGGQDGDVG</sequence>
<dbReference type="Proteomes" id="UP000240418">
    <property type="component" value="Unassembled WGS sequence"/>
</dbReference>
<protein>
    <submittedName>
        <fullName evidence="2">Dynein-related subfamily AAA family protein</fullName>
    </submittedName>
</protein>
<evidence type="ECO:0000313" key="3">
    <source>
        <dbReference type="Proteomes" id="UP000240418"/>
    </source>
</evidence>
<gene>
    <name evidence="2" type="ORF">CLV88_12316</name>
</gene>
<dbReference type="InterPro" id="IPR052934">
    <property type="entry name" value="Methyl-DNA_Rec/Restrict_Enz"/>
</dbReference>
<dbReference type="PANTHER" id="PTHR37291:SF1">
    <property type="entry name" value="TYPE IV METHYL-DIRECTED RESTRICTION ENZYME ECOKMCRB SUBUNIT"/>
    <property type="match status" value="1"/>
</dbReference>
<dbReference type="GO" id="GO:0016887">
    <property type="term" value="F:ATP hydrolysis activity"/>
    <property type="evidence" value="ECO:0007669"/>
    <property type="project" value="InterPro"/>
</dbReference>
<dbReference type="RefSeq" id="WP_106610425.1">
    <property type="nucleotide sequence ID" value="NZ_PYGJ01000023.1"/>
</dbReference>
<dbReference type="Pfam" id="PF07728">
    <property type="entry name" value="AAA_5"/>
    <property type="match status" value="1"/>
</dbReference>
<feature type="domain" description="ATPase dynein-related AAA" evidence="1">
    <location>
        <begin position="1124"/>
        <end position="1209"/>
    </location>
</feature>
<dbReference type="GO" id="GO:0005524">
    <property type="term" value="F:ATP binding"/>
    <property type="evidence" value="ECO:0007669"/>
    <property type="project" value="InterPro"/>
</dbReference>
<dbReference type="OrthoDB" id="9781481at2"/>
<dbReference type="InterPro" id="IPR011704">
    <property type="entry name" value="ATPase_dyneun-rel_AAA"/>
</dbReference>
<name>A0A2P8F2W0_9RHOB</name>
<keyword evidence="3" id="KW-1185">Reference proteome</keyword>
<dbReference type="InterPro" id="IPR027417">
    <property type="entry name" value="P-loop_NTPase"/>
</dbReference>
<evidence type="ECO:0000259" key="1">
    <source>
        <dbReference type="Pfam" id="PF07728"/>
    </source>
</evidence>